<protein>
    <submittedName>
        <fullName evidence="2">Uncharacterized protein</fullName>
    </submittedName>
</protein>
<reference evidence="2 3" key="1">
    <citation type="submission" date="2017-01" db="EMBL/GenBank/DDBJ databases">
        <title>Comparative Genomics of 38 Pectobacterium strains comprising three species revealed the characteristics of Pectobacterium carotovorum.</title>
        <authorList>
            <person name="Xie H."/>
            <person name="Ma Y."/>
            <person name="Li X."/>
        </authorList>
    </citation>
    <scope>NUCLEOTIDE SEQUENCE [LARGE SCALE GENOMIC DNA]</scope>
    <source>
        <strain evidence="2 3">Q142</strain>
    </source>
</reference>
<dbReference type="RefSeq" id="WP_039489000.1">
    <property type="nucleotide sequence ID" value="NZ_JACDRW010000014.1"/>
</dbReference>
<evidence type="ECO:0000313" key="3">
    <source>
        <dbReference type="Proteomes" id="UP000237274"/>
    </source>
</evidence>
<dbReference type="AlphaFoldDB" id="A0ABD6VLB8"/>
<accession>A0ABD6VLB8</accession>
<name>A0ABD6VLB8_9GAMM</name>
<evidence type="ECO:0000313" key="2">
    <source>
        <dbReference type="EMBL" id="POE24806.1"/>
    </source>
</evidence>
<feature type="chain" id="PRO_5044841628" evidence="1">
    <location>
        <begin position="25"/>
        <end position="99"/>
    </location>
</feature>
<dbReference type="KEGG" id="pcv:BCS7_12670"/>
<proteinExistence type="predicted"/>
<keyword evidence="1" id="KW-0732">Signal</keyword>
<organism evidence="2 3">
    <name type="scientific">Pectobacterium odoriferum</name>
    <dbReference type="NCBI Taxonomy" id="78398"/>
    <lineage>
        <taxon>Bacteria</taxon>
        <taxon>Pseudomonadati</taxon>
        <taxon>Pseudomonadota</taxon>
        <taxon>Gammaproteobacteria</taxon>
        <taxon>Enterobacterales</taxon>
        <taxon>Pectobacteriaceae</taxon>
        <taxon>Pectobacterium</taxon>
    </lineage>
</organism>
<sequence length="99" mass="10971">MKTTLAVAMVCAVALLSVSTPSMAKNSRISDEQIKEKIIQESISSYSGNCPCPYNSARNGSKWGKRSAWNRAGGYSPICYKDDVTRKMIDDWRMKNGNT</sequence>
<comment type="caution">
    <text evidence="2">The sequence shown here is derived from an EMBL/GenBank/DDBJ whole genome shotgun (WGS) entry which is preliminary data.</text>
</comment>
<feature type="signal peptide" evidence="1">
    <location>
        <begin position="1"/>
        <end position="24"/>
    </location>
</feature>
<dbReference type="EMBL" id="MTAO01000014">
    <property type="protein sequence ID" value="POE24806.1"/>
    <property type="molecule type" value="Genomic_DNA"/>
</dbReference>
<gene>
    <name evidence="2" type="ORF">BV926_17680</name>
</gene>
<evidence type="ECO:0000256" key="1">
    <source>
        <dbReference type="SAM" id="SignalP"/>
    </source>
</evidence>
<dbReference type="Proteomes" id="UP000237274">
    <property type="component" value="Unassembled WGS sequence"/>
</dbReference>